<dbReference type="Proteomes" id="UP001310022">
    <property type="component" value="Unassembled WGS sequence"/>
</dbReference>
<dbReference type="AlphaFoldDB" id="A0AAN5ANC5"/>
<proteinExistence type="predicted"/>
<gene>
    <name evidence="1" type="ORF">PEDI_32650</name>
</gene>
<protein>
    <submittedName>
        <fullName evidence="1">Uncharacterized protein</fullName>
    </submittedName>
</protein>
<name>A0AAN5ANC5_9BACT</name>
<comment type="caution">
    <text evidence="1">The sequence shown here is derived from an EMBL/GenBank/DDBJ whole genome shotgun (WGS) entry which is preliminary data.</text>
</comment>
<sequence>MLSIKRKVKKGLGIWSLFNYVYVKVKQSSYITVYNNVDLDENINKFKEVVEKIIPV</sequence>
<organism evidence="1 2">
    <name type="scientific">Persicobacter diffluens</name>
    <dbReference type="NCBI Taxonomy" id="981"/>
    <lineage>
        <taxon>Bacteria</taxon>
        <taxon>Pseudomonadati</taxon>
        <taxon>Bacteroidota</taxon>
        <taxon>Cytophagia</taxon>
        <taxon>Cytophagales</taxon>
        <taxon>Persicobacteraceae</taxon>
        <taxon>Persicobacter</taxon>
    </lineage>
</organism>
<accession>A0AAN5ANC5</accession>
<evidence type="ECO:0000313" key="2">
    <source>
        <dbReference type="Proteomes" id="UP001310022"/>
    </source>
</evidence>
<evidence type="ECO:0000313" key="1">
    <source>
        <dbReference type="EMBL" id="GJM62713.1"/>
    </source>
</evidence>
<keyword evidence="2" id="KW-1185">Reference proteome</keyword>
<dbReference type="EMBL" id="BQKE01000002">
    <property type="protein sequence ID" value="GJM62713.1"/>
    <property type="molecule type" value="Genomic_DNA"/>
</dbReference>
<reference evidence="1 2" key="1">
    <citation type="submission" date="2021-12" db="EMBL/GenBank/DDBJ databases">
        <title>Genome sequencing of bacteria with rrn-lacking chromosome and rrn-plasmid.</title>
        <authorList>
            <person name="Anda M."/>
            <person name="Iwasaki W."/>
        </authorList>
    </citation>
    <scope>NUCLEOTIDE SEQUENCE [LARGE SCALE GENOMIC DNA]</scope>
    <source>
        <strain evidence="1 2">NBRC 15940</strain>
    </source>
</reference>